<comment type="caution">
    <text evidence="3">The sequence shown here is derived from an EMBL/GenBank/DDBJ whole genome shotgun (WGS) entry which is preliminary data.</text>
</comment>
<gene>
    <name evidence="3" type="ORF">THAOC_06246</name>
</gene>
<keyword evidence="4" id="KW-1185">Reference proteome</keyword>
<feature type="chain" id="PRO_5003838574" evidence="2">
    <location>
        <begin position="20"/>
        <end position="535"/>
    </location>
</feature>
<accession>K0TLX5</accession>
<dbReference type="OrthoDB" id="10483749at2759"/>
<feature type="compositionally biased region" description="Polar residues" evidence="1">
    <location>
        <begin position="447"/>
        <end position="462"/>
    </location>
</feature>
<dbReference type="AlphaFoldDB" id="K0TLX5"/>
<protein>
    <submittedName>
        <fullName evidence="3">Uncharacterized protein</fullName>
    </submittedName>
</protein>
<evidence type="ECO:0000313" key="3">
    <source>
        <dbReference type="EMBL" id="EJK72237.1"/>
    </source>
</evidence>
<sequence>MAVVLRLLPLLIGTASWTASPLTFPSHQRRQVKLAAGRGDDKDTEDTEDDTVAADCMSSLQKWFVSRIDSIGIETWETMLSYNISSLAYMYKHHVSGADGSSEYFGVRGERTDEMLDNHASMQSFWTRADSQKVSVHDEAAGLHIVSNPHRMGGPGNVILLGMHGTDLADNAKLVATLQQMYRIDGRDAYGIAASIQEIIKGLPDGFNNPVLTANAVATQTMKMDGSRGERDSIIVGDGVYDFLDYLDLETDGTSYIHSHEFAHHLQYDLGVDQMVDGLSRSEEMRRWEMMADSFGSYFLSHSEGGRMDQTRLLEVHRAAFSLGDCENSIETHHGTPRQRECASNFGSNLGFVSFVDGGHIIPPAELMVKFEKKYPSVLRLDDDQCRPAVNLDLLDKAIYGEMFERPSDSSQESNDGKGTNSLHTPISLDSQTWEAPSWDNWDSHDTGNSWGQDSWTHNSFEPYTIEDSPENELDKPPEIVPNNGAAVDEEEGWFGPAQSTQWTYTPRSSSSTCRVSSAWLSAFVALMLSTMSKR</sequence>
<evidence type="ECO:0000256" key="1">
    <source>
        <dbReference type="SAM" id="MobiDB-lite"/>
    </source>
</evidence>
<dbReference type="eggNOG" id="ENOG502RWSD">
    <property type="taxonomic scope" value="Eukaryota"/>
</dbReference>
<name>K0TLX5_THAOC</name>
<feature type="compositionally biased region" description="Polar residues" evidence="1">
    <location>
        <begin position="409"/>
        <end position="435"/>
    </location>
</feature>
<keyword evidence="2" id="KW-0732">Signal</keyword>
<feature type="region of interest" description="Disordered" evidence="1">
    <location>
        <begin position="406"/>
        <end position="485"/>
    </location>
</feature>
<dbReference type="Proteomes" id="UP000266841">
    <property type="component" value="Unassembled WGS sequence"/>
</dbReference>
<reference evidence="3 4" key="1">
    <citation type="journal article" date="2012" name="Genome Biol.">
        <title>Genome and low-iron response of an oceanic diatom adapted to chronic iron limitation.</title>
        <authorList>
            <person name="Lommer M."/>
            <person name="Specht M."/>
            <person name="Roy A.S."/>
            <person name="Kraemer L."/>
            <person name="Andreson R."/>
            <person name="Gutowska M.A."/>
            <person name="Wolf J."/>
            <person name="Bergner S.V."/>
            <person name="Schilhabel M.B."/>
            <person name="Klostermeier U.C."/>
            <person name="Beiko R.G."/>
            <person name="Rosenstiel P."/>
            <person name="Hippler M."/>
            <person name="Laroche J."/>
        </authorList>
    </citation>
    <scope>NUCLEOTIDE SEQUENCE [LARGE SCALE GENOMIC DNA]</scope>
    <source>
        <strain evidence="3 4">CCMP1005</strain>
    </source>
</reference>
<evidence type="ECO:0000256" key="2">
    <source>
        <dbReference type="SAM" id="SignalP"/>
    </source>
</evidence>
<proteinExistence type="predicted"/>
<evidence type="ECO:0000313" key="4">
    <source>
        <dbReference type="Proteomes" id="UP000266841"/>
    </source>
</evidence>
<organism evidence="3 4">
    <name type="scientific">Thalassiosira oceanica</name>
    <name type="common">Marine diatom</name>
    <dbReference type="NCBI Taxonomy" id="159749"/>
    <lineage>
        <taxon>Eukaryota</taxon>
        <taxon>Sar</taxon>
        <taxon>Stramenopiles</taxon>
        <taxon>Ochrophyta</taxon>
        <taxon>Bacillariophyta</taxon>
        <taxon>Coscinodiscophyceae</taxon>
        <taxon>Thalassiosirophycidae</taxon>
        <taxon>Thalassiosirales</taxon>
        <taxon>Thalassiosiraceae</taxon>
        <taxon>Thalassiosira</taxon>
    </lineage>
</organism>
<feature type="signal peptide" evidence="2">
    <location>
        <begin position="1"/>
        <end position="19"/>
    </location>
</feature>
<dbReference type="EMBL" id="AGNL01006145">
    <property type="protein sequence ID" value="EJK72237.1"/>
    <property type="molecule type" value="Genomic_DNA"/>
</dbReference>